<dbReference type="Proteomes" id="UP000003157">
    <property type="component" value="Unassembled WGS sequence"/>
</dbReference>
<comment type="caution">
    <text evidence="2">The sequence shown here is derived from an EMBL/GenBank/DDBJ whole genome shotgun (WGS) entry which is preliminary data.</text>
</comment>
<reference evidence="2 3" key="1">
    <citation type="submission" date="2010-12" db="EMBL/GenBank/DDBJ databases">
        <title>The Genome Sequence of Coprobacillus sp. strain 29_1.</title>
        <authorList>
            <consortium name="The Broad Institute Genome Sequencing Platform"/>
            <person name="Earl A."/>
            <person name="Ward D."/>
            <person name="Feldgarden M."/>
            <person name="Gevers D."/>
            <person name="Daigneault M."/>
            <person name="Sibley C.D."/>
            <person name="White A."/>
            <person name="Strauss J."/>
            <person name="Allen-Vercoe E."/>
            <person name="Young S.K."/>
            <person name="Zeng Q."/>
            <person name="Gargeya S."/>
            <person name="Fitzgerald M."/>
            <person name="Haas B."/>
            <person name="Abouelleil A."/>
            <person name="Alvarado L."/>
            <person name="Arachchi H.M."/>
            <person name="Berlin A."/>
            <person name="Brown A."/>
            <person name="Chapman S.B."/>
            <person name="Chen Z."/>
            <person name="Dunbar C."/>
            <person name="Freedman E."/>
            <person name="Gearin G."/>
            <person name="Gellesch M."/>
            <person name="Goldberg J."/>
            <person name="Griggs A."/>
            <person name="Gujja S."/>
            <person name="Heilman E."/>
            <person name="Heiman D."/>
            <person name="Howarth C."/>
            <person name="Larson L."/>
            <person name="Lui A."/>
            <person name="MacDonald P.J.P."/>
            <person name="Mehta T."/>
            <person name="Montmayeur A."/>
            <person name="Murphy C."/>
            <person name="Neiman D."/>
            <person name="Pearson M."/>
            <person name="Priest M."/>
            <person name="Roberts A."/>
            <person name="Saif S."/>
            <person name="Shea T."/>
            <person name="Shenoy N."/>
            <person name="Sisk P."/>
            <person name="Stolte C."/>
            <person name="Sykes S."/>
            <person name="White J."/>
            <person name="Yandava C."/>
            <person name="Nusbaum C."/>
            <person name="Birren B."/>
        </authorList>
    </citation>
    <scope>NUCLEOTIDE SEQUENCE [LARGE SCALE GENOMIC DNA]</scope>
    <source>
        <strain evidence="2 3">29_1</strain>
    </source>
</reference>
<name>E7G7Y3_9FIRM</name>
<sequence>MIGQTTLKKTKDKEKDIIVCDDIFYKYHKVVLGYKKGYIPVNNNEYIVLKRRFPIFIIIIIMLLSITTVIALFSSIDERKSLKINNTGKDQTTEIIQKRSSTDMRIIISSAISCDGKNMLNMGIKNLNKNRYLRYVFEYNEDIVYDSQLVEYNRTIQTDQLNKNLEKGNYFIKVKIESYDLNQKLMGYHYAEIKLIVE</sequence>
<evidence type="ECO:0000256" key="1">
    <source>
        <dbReference type="SAM" id="Phobius"/>
    </source>
</evidence>
<gene>
    <name evidence="2" type="ORF">HMPREF9488_00871</name>
</gene>
<evidence type="ECO:0000313" key="3">
    <source>
        <dbReference type="Proteomes" id="UP000003157"/>
    </source>
</evidence>
<keyword evidence="3" id="KW-1185">Reference proteome</keyword>
<keyword evidence="1" id="KW-0812">Transmembrane</keyword>
<evidence type="ECO:0000313" key="2">
    <source>
        <dbReference type="EMBL" id="EFW05904.1"/>
    </source>
</evidence>
<accession>E7G7Y3</accession>
<organism evidence="2 3">
    <name type="scientific">Coprobacillus cateniformis</name>
    <dbReference type="NCBI Taxonomy" id="100884"/>
    <lineage>
        <taxon>Bacteria</taxon>
        <taxon>Bacillati</taxon>
        <taxon>Bacillota</taxon>
        <taxon>Erysipelotrichia</taxon>
        <taxon>Erysipelotrichales</taxon>
        <taxon>Coprobacillaceae</taxon>
        <taxon>Coprobacillus</taxon>
    </lineage>
</organism>
<feature type="transmembrane region" description="Helical" evidence="1">
    <location>
        <begin position="53"/>
        <end position="73"/>
    </location>
</feature>
<proteinExistence type="predicted"/>
<dbReference type="STRING" id="100884.GCA_000269565_00830"/>
<protein>
    <submittedName>
        <fullName evidence="2">Uncharacterized protein</fullName>
    </submittedName>
</protein>
<keyword evidence="1" id="KW-0472">Membrane</keyword>
<keyword evidence="1" id="KW-1133">Transmembrane helix</keyword>
<dbReference type="HOGENOM" id="CLU_1376143_0_0_9"/>
<dbReference type="AlphaFoldDB" id="E7G7Y3"/>
<dbReference type="EMBL" id="ADKX01000012">
    <property type="protein sequence ID" value="EFW05904.1"/>
    <property type="molecule type" value="Genomic_DNA"/>
</dbReference>